<dbReference type="EMBL" id="CM043805">
    <property type="protein sequence ID" value="KAI4805657.1"/>
    <property type="molecule type" value="Genomic_DNA"/>
</dbReference>
<keyword evidence="2" id="KW-1185">Reference proteome</keyword>
<protein>
    <submittedName>
        <fullName evidence="1">Uncharacterized protein</fullName>
    </submittedName>
</protein>
<organism evidence="1 2">
    <name type="scientific">Chaenocephalus aceratus</name>
    <name type="common">Blackfin icefish</name>
    <name type="synonym">Chaenichthys aceratus</name>
    <dbReference type="NCBI Taxonomy" id="36190"/>
    <lineage>
        <taxon>Eukaryota</taxon>
        <taxon>Metazoa</taxon>
        <taxon>Chordata</taxon>
        <taxon>Craniata</taxon>
        <taxon>Vertebrata</taxon>
        <taxon>Euteleostomi</taxon>
        <taxon>Actinopterygii</taxon>
        <taxon>Neopterygii</taxon>
        <taxon>Teleostei</taxon>
        <taxon>Neoteleostei</taxon>
        <taxon>Acanthomorphata</taxon>
        <taxon>Eupercaria</taxon>
        <taxon>Perciformes</taxon>
        <taxon>Notothenioidei</taxon>
        <taxon>Channichthyidae</taxon>
        <taxon>Chaenocephalus</taxon>
    </lineage>
</organism>
<gene>
    <name evidence="1" type="ORF">KUCAC02_010258</name>
</gene>
<accession>A0ACB9VZ99</accession>
<proteinExistence type="predicted"/>
<reference evidence="1" key="1">
    <citation type="submission" date="2022-05" db="EMBL/GenBank/DDBJ databases">
        <title>Chromosome-level genome of Chaenocephalus aceratus.</title>
        <authorList>
            <person name="Park H."/>
        </authorList>
    </citation>
    <scope>NUCLEOTIDE SEQUENCE</scope>
    <source>
        <strain evidence="1">KU_202001</strain>
    </source>
</reference>
<dbReference type="Proteomes" id="UP001057452">
    <property type="component" value="Chromosome 21"/>
</dbReference>
<comment type="caution">
    <text evidence="1">The sequence shown here is derived from an EMBL/GenBank/DDBJ whole genome shotgun (WGS) entry which is preliminary data.</text>
</comment>
<name>A0ACB9VZ99_CHAAC</name>
<evidence type="ECO:0000313" key="2">
    <source>
        <dbReference type="Proteomes" id="UP001057452"/>
    </source>
</evidence>
<sequence length="982" mass="107802">MATLQEPEVQLAQRLASNEKPIRTKALKKLRKYISIRSHSDTGGFSGDELLKLWKGLFYCLWMQDKPLLQEELSKQISALIHSFHHIDGQLLYLESFLQTLKREWTGIDRLRMDKFFQLVRFMFRQTFEMLKRKNWESSAVGRFLELLTAQLLQSSSGAPCGLQFHILDLYLSELAAVGAAELTADQNLIFIEPFCKTSAKTKDRALFGAICNSILCTIIDQAPFAIDDLMKEVKAAEASDSDSGQASEEDDGDEQPEERKSKAVCETGRKQINGNKSNEEEEEEDDDDDDDADDDDDDDELLHLEEDSETEEPCDEVVGPVLQFAYTALADKLFGLASRSSTPSQNRQRLYKIIRVLRDLHEGIFPQDEYPDEVSTDEDDDMFGTRKRMKRGRSRVEDEDEGVPAAKKTKGKKKAASKLDKQSKEESGKEDKKPADLDASNENKKKKKKRRKKKKKVGQGGSAGGEGDADMPEHSVAPAEGEETAGGPQCAPAPHLEEAAQTQDTVLLTEENKQPTVTAESSLPAPCTSDDKDSSETLAQKKEVETCDVRANVTVAEEQQTPVVTESSSEGPATVSGKKKKKKKKSLKAKLPTDEIADESLDTAEAEITPVTSEESAERNETTTSDTEGNAVSTGADLPADCQPSRQEGPTTSVETPTDSTTQINKKKSKKKNRKAVEVPDVETEAHLEVEEKHSEVSQDASAQQLANQVDTVSPAADESTVKPLKKTPKEPQTSEEKDAAEGNPQAKDAEFKITMTTPAKKNNKLAAAKMDELDETHLQVDGCVNELPLEGTGAVSSSVKGVNKKKKKRKIPVTFEYEADELEAASTNGLAEKPTVAKKPKEGTPSISKKSQKKAKTSSGSASDLITFQMNAAAPPALFCSKPLSGKKKIQTPLSESKKVTFGLKNNKTAEFKKTDRSLLLSPDGSSRVPFDPKQKPKFGVLKSPPTALSARKTPKANRKSGLNTPKETAKRRPSAADFF</sequence>
<evidence type="ECO:0000313" key="1">
    <source>
        <dbReference type="EMBL" id="KAI4805657.1"/>
    </source>
</evidence>